<dbReference type="Proteomes" id="UP000286594">
    <property type="component" value="Unassembled WGS sequence"/>
</dbReference>
<dbReference type="RefSeq" id="WP_128148191.1">
    <property type="nucleotide sequence ID" value="NZ_SAVB01000006.1"/>
</dbReference>
<name>A0A443LN91_9RHOB</name>
<gene>
    <name evidence="1" type="ORF">EOW65_06685</name>
</gene>
<evidence type="ECO:0000313" key="1">
    <source>
        <dbReference type="EMBL" id="RWR50633.1"/>
    </source>
</evidence>
<protein>
    <submittedName>
        <fullName evidence="1">Uncharacterized protein</fullName>
    </submittedName>
</protein>
<accession>A0A443LN91</accession>
<organism evidence="1 2">
    <name type="scientific">Paenirhodobacter ferrireducens</name>
    <dbReference type="NCBI Taxonomy" id="1215032"/>
    <lineage>
        <taxon>Bacteria</taxon>
        <taxon>Pseudomonadati</taxon>
        <taxon>Pseudomonadota</taxon>
        <taxon>Alphaproteobacteria</taxon>
        <taxon>Rhodobacterales</taxon>
        <taxon>Rhodobacter group</taxon>
        <taxon>Paenirhodobacter</taxon>
    </lineage>
</organism>
<dbReference type="OrthoDB" id="9951730at2"/>
<dbReference type="AlphaFoldDB" id="A0A443LN91"/>
<dbReference type="EMBL" id="SAVB01000006">
    <property type="protein sequence ID" value="RWR50633.1"/>
    <property type="molecule type" value="Genomic_DNA"/>
</dbReference>
<sequence length="95" mass="10312">MWLPSFNSSRQRAEHRDRLAAAVKVAARLDVLSSSELVPAFLAATLGDVRISGGRYEARAYGFRATSVRNRTQAVRNWILAVTAEAAQAPIGEVA</sequence>
<comment type="caution">
    <text evidence="1">The sequence shown here is derived from an EMBL/GenBank/DDBJ whole genome shotgun (WGS) entry which is preliminary data.</text>
</comment>
<reference evidence="1 2" key="1">
    <citation type="submission" date="2019-01" db="EMBL/GenBank/DDBJ databases">
        <title>Sinorhodobacter populi sp. nov. isolated from the symptomatic bark tissue of Populus euramericana canker.</title>
        <authorList>
            <person name="Xu G."/>
        </authorList>
    </citation>
    <scope>NUCLEOTIDE SEQUENCE [LARGE SCALE GENOMIC DNA]</scope>
    <source>
        <strain evidence="1 2">CCTCC AB2012026</strain>
    </source>
</reference>
<proteinExistence type="predicted"/>
<keyword evidence="2" id="KW-1185">Reference proteome</keyword>
<evidence type="ECO:0000313" key="2">
    <source>
        <dbReference type="Proteomes" id="UP000286594"/>
    </source>
</evidence>